<protein>
    <recommendedName>
        <fullName evidence="4">Carbohydrate-binding domain-containing protein</fullName>
    </recommendedName>
</protein>
<dbReference type="GO" id="GO:0016052">
    <property type="term" value="P:carbohydrate catabolic process"/>
    <property type="evidence" value="ECO:0007669"/>
    <property type="project" value="InterPro"/>
</dbReference>
<dbReference type="GO" id="GO:0030246">
    <property type="term" value="F:carbohydrate binding"/>
    <property type="evidence" value="ECO:0007669"/>
    <property type="project" value="InterPro"/>
</dbReference>
<keyword evidence="3" id="KW-0732">Signal</keyword>
<accession>A0A9D1KKD0</accession>
<evidence type="ECO:0000256" key="1">
    <source>
        <dbReference type="SAM" id="MobiDB-lite"/>
    </source>
</evidence>
<organism evidence="5 6">
    <name type="scientific">Candidatus Faeciplasma pullistercoris</name>
    <dbReference type="NCBI Taxonomy" id="2840800"/>
    <lineage>
        <taxon>Bacteria</taxon>
        <taxon>Bacillati</taxon>
        <taxon>Bacillota</taxon>
        <taxon>Clostridia</taxon>
        <taxon>Eubacteriales</taxon>
        <taxon>Oscillospiraceae</taxon>
        <taxon>Oscillospiraceae incertae sedis</taxon>
        <taxon>Candidatus Faeciplasma</taxon>
    </lineage>
</organism>
<reference evidence="5" key="1">
    <citation type="submission" date="2020-10" db="EMBL/GenBank/DDBJ databases">
        <authorList>
            <person name="Gilroy R."/>
        </authorList>
    </citation>
    <scope>NUCLEOTIDE SEQUENCE</scope>
    <source>
        <strain evidence="5">CHK33-4379</strain>
    </source>
</reference>
<keyword evidence="2" id="KW-0812">Transmembrane</keyword>
<evidence type="ECO:0000313" key="5">
    <source>
        <dbReference type="EMBL" id="HIT59105.1"/>
    </source>
</evidence>
<dbReference type="InterPro" id="IPR010502">
    <property type="entry name" value="Carb-bd_dom_fam9"/>
</dbReference>
<reference evidence="5" key="2">
    <citation type="journal article" date="2021" name="PeerJ">
        <title>Extensive microbial diversity within the chicken gut microbiome revealed by metagenomics and culture.</title>
        <authorList>
            <person name="Gilroy R."/>
            <person name="Ravi A."/>
            <person name="Getino M."/>
            <person name="Pursley I."/>
            <person name="Horton D.L."/>
            <person name="Alikhan N.F."/>
            <person name="Baker D."/>
            <person name="Gharbi K."/>
            <person name="Hall N."/>
            <person name="Watson M."/>
            <person name="Adriaenssens E.M."/>
            <person name="Foster-Nyarko E."/>
            <person name="Jarju S."/>
            <person name="Secka A."/>
            <person name="Antonio M."/>
            <person name="Oren A."/>
            <person name="Chaudhuri R.R."/>
            <person name="La Ragione R."/>
            <person name="Hildebrand F."/>
            <person name="Pallen M.J."/>
        </authorList>
    </citation>
    <scope>NUCLEOTIDE SEQUENCE</scope>
    <source>
        <strain evidence="5">CHK33-4379</strain>
    </source>
</reference>
<feature type="chain" id="PRO_5039556499" description="Carbohydrate-binding domain-containing protein" evidence="3">
    <location>
        <begin position="25"/>
        <end position="578"/>
    </location>
</feature>
<feature type="region of interest" description="Disordered" evidence="1">
    <location>
        <begin position="497"/>
        <end position="547"/>
    </location>
</feature>
<dbReference type="Gene3D" id="2.60.40.1190">
    <property type="match status" value="1"/>
</dbReference>
<gene>
    <name evidence="5" type="ORF">IAC39_05305</name>
</gene>
<name>A0A9D1KKD0_9FIRM</name>
<dbReference type="GO" id="GO:0004553">
    <property type="term" value="F:hydrolase activity, hydrolyzing O-glycosyl compounds"/>
    <property type="evidence" value="ECO:0007669"/>
    <property type="project" value="InterPro"/>
</dbReference>
<proteinExistence type="predicted"/>
<feature type="domain" description="Carbohydrate-binding" evidence="4">
    <location>
        <begin position="40"/>
        <end position="192"/>
    </location>
</feature>
<feature type="compositionally biased region" description="Acidic residues" evidence="1">
    <location>
        <begin position="532"/>
        <end position="546"/>
    </location>
</feature>
<dbReference type="Pfam" id="PF06452">
    <property type="entry name" value="CBM9_1"/>
    <property type="match status" value="1"/>
</dbReference>
<keyword evidence="2" id="KW-1133">Transmembrane helix</keyword>
<evidence type="ECO:0000256" key="3">
    <source>
        <dbReference type="SAM" id="SignalP"/>
    </source>
</evidence>
<evidence type="ECO:0000313" key="6">
    <source>
        <dbReference type="Proteomes" id="UP000824136"/>
    </source>
</evidence>
<dbReference type="AlphaFoldDB" id="A0A9D1KKD0"/>
<dbReference type="SUPFAM" id="SSF49344">
    <property type="entry name" value="CBD9-like"/>
    <property type="match status" value="1"/>
</dbReference>
<dbReference type="Proteomes" id="UP000824136">
    <property type="component" value="Unassembled WGS sequence"/>
</dbReference>
<evidence type="ECO:0000259" key="4">
    <source>
        <dbReference type="Pfam" id="PF06452"/>
    </source>
</evidence>
<feature type="signal peptide" evidence="3">
    <location>
        <begin position="1"/>
        <end position="24"/>
    </location>
</feature>
<evidence type="ECO:0000256" key="2">
    <source>
        <dbReference type="SAM" id="Phobius"/>
    </source>
</evidence>
<dbReference type="EMBL" id="DVLL01000020">
    <property type="protein sequence ID" value="HIT59105.1"/>
    <property type="molecule type" value="Genomic_DNA"/>
</dbReference>
<keyword evidence="2" id="KW-0472">Membrane</keyword>
<comment type="caution">
    <text evidence="5">The sequence shown here is derived from an EMBL/GenBank/DDBJ whole genome shotgun (WGS) entry which is preliminary data.</text>
</comment>
<sequence>MKKLISVLAVILALGLAAATAVCAATADLTVLSVLGTAVIDGIKDEAYADAVPVEFNQQGDTNGNGMVMDHSDATAYIINDAEYAYVFVDVYDDNLDNSGSIAYDRDSVELFWMVDNAKAQIRYHFDGTVDADSGEDVESAVVITDTGYAVEAKIPITDVFDDKIEICIQINVCEDGLRQYTCYIQGNAEGDRAYARNNRESPNDCWWTLALAGRFEDTIEGEKNEPMEIDRDNFMSLRDSKFGVSLAVRNASGETGLLVGETDGVFGGTVKISWEGSSGLTEDRIGVRGEPELFIMITDGGYLKLPEGAQVGDTGETATYTFTYTDITITADGYDNVVVPGGTLDDIRFTVKQEDGWTSGTSVEIDLTEPVKEQLGLDTEGLCEYLTNVTEVTTTVTFDAWNGRTKDDLDWYLSVLEDEDKNILAIIQRNMDGVMEAKAVIEDETSDLTAKQEALKNAFAALEHTETYVREYHTQSMEVLTEMRAIVEELSSAVEKLEAEAQEQEQQEQQTQQEDSDAQEPGVSGESGEPVNEENEATSSADEENGGGSGVIIGIVIAVVVIIIITAAGSKRKKGVN</sequence>
<feature type="transmembrane region" description="Helical" evidence="2">
    <location>
        <begin position="549"/>
        <end position="569"/>
    </location>
</feature>